<sequence>MPRWLLPVSLALLLPLIGFVASWPMQEGWLGPAMADRWTRALLATSDVGAFRDLTGTAYPVLPLTFDMGVALIPGLDGVPAPLVVNVLILSIAAALWVRMLVAGGHRVVPSLVTAGLLACTPSLALNVAAGGAAPLGVLAFTIAVSSSLRLARRGEVNAMIALGVSLACLALSDAAGAYIVLAAVPFIALMLPARMVATSASGSLLVVMFPLMFASMALFYANWVFGGSPLAFAAGVDAAIHGSAAHVGDSSWLMGPGGTMGMSVLVGLALILANAPLLPVGMLLGDSGARRVLLLLTGILLTALVLTSATWFLGDPGRLLAYLAPVSVLAAAVTGRNRLRAGVMPLLAAAGLLAGWWAQGQVGDADTAGWRQAVLGAGQVEGDTRGELALGRFLRDLDDVAIDGLTAGAVVPGRGRAAGLVLPSNDRLKADLIVRQLRTTYVALRDPVSPAGTRDRIAQALPDLWHDAGTGAVLIYDRGDWRVWRLPADSGKRGE</sequence>
<organism evidence="1 2">
    <name type="scientific">Niveispirillum cyanobacteriorum</name>
    <dbReference type="NCBI Taxonomy" id="1612173"/>
    <lineage>
        <taxon>Bacteria</taxon>
        <taxon>Pseudomonadati</taxon>
        <taxon>Pseudomonadota</taxon>
        <taxon>Alphaproteobacteria</taxon>
        <taxon>Rhodospirillales</taxon>
        <taxon>Azospirillaceae</taxon>
        <taxon>Niveispirillum</taxon>
    </lineage>
</organism>
<evidence type="ECO:0000313" key="2">
    <source>
        <dbReference type="Proteomes" id="UP000234752"/>
    </source>
</evidence>
<proteinExistence type="predicted"/>
<protein>
    <submittedName>
        <fullName evidence="1">Uncharacterized protein</fullName>
    </submittedName>
</protein>
<accession>A0A2K9NEL0</accession>
<keyword evidence="2" id="KW-1185">Reference proteome</keyword>
<gene>
    <name evidence="1" type="ORF">C0V82_15680</name>
</gene>
<reference evidence="1 2" key="1">
    <citation type="submission" date="2017-12" db="EMBL/GenBank/DDBJ databases">
        <title>Genomes of bacteria within cyanobacterial aggregates.</title>
        <authorList>
            <person name="Cai H."/>
        </authorList>
    </citation>
    <scope>NUCLEOTIDE SEQUENCE [LARGE SCALE GENOMIC DNA]</scope>
    <source>
        <strain evidence="1 2">TH16</strain>
    </source>
</reference>
<dbReference type="KEGG" id="ncb:C0V82_15680"/>
<dbReference type="AlphaFoldDB" id="A0A2K9NEL0"/>
<name>A0A2K9NEL0_9PROT</name>
<dbReference type="EMBL" id="CP025611">
    <property type="protein sequence ID" value="AUN31519.1"/>
    <property type="molecule type" value="Genomic_DNA"/>
</dbReference>
<dbReference type="Proteomes" id="UP000234752">
    <property type="component" value="Chromosome eg_1"/>
</dbReference>
<evidence type="ECO:0000313" key="1">
    <source>
        <dbReference type="EMBL" id="AUN31519.1"/>
    </source>
</evidence>